<proteinExistence type="predicted"/>
<evidence type="ECO:0000256" key="1">
    <source>
        <dbReference type="SAM" id="Phobius"/>
    </source>
</evidence>
<organism evidence="2 3">
    <name type="scientific">Pseudaquabacterium terrae</name>
    <dbReference type="NCBI Taxonomy" id="2732868"/>
    <lineage>
        <taxon>Bacteria</taxon>
        <taxon>Pseudomonadati</taxon>
        <taxon>Pseudomonadota</taxon>
        <taxon>Betaproteobacteria</taxon>
        <taxon>Burkholderiales</taxon>
        <taxon>Sphaerotilaceae</taxon>
        <taxon>Pseudaquabacterium</taxon>
    </lineage>
</organism>
<dbReference type="Pfam" id="PF16732">
    <property type="entry name" value="ComP_DUS"/>
    <property type="match status" value="1"/>
</dbReference>
<gene>
    <name evidence="2" type="ORF">HLB44_24675</name>
</gene>
<reference evidence="2 3" key="1">
    <citation type="submission" date="2020-05" db="EMBL/GenBank/DDBJ databases">
        <title>Aquincola sp. isolate from soil.</title>
        <authorList>
            <person name="Han J."/>
            <person name="Kim D.-U."/>
        </authorList>
    </citation>
    <scope>NUCLEOTIDE SEQUENCE [LARGE SCALE GENOMIC DNA]</scope>
    <source>
        <strain evidence="2 3">S2</strain>
    </source>
</reference>
<keyword evidence="1" id="KW-1133">Transmembrane helix</keyword>
<dbReference type="Proteomes" id="UP000737171">
    <property type="component" value="Unassembled WGS sequence"/>
</dbReference>
<dbReference type="InterPro" id="IPR031982">
    <property type="entry name" value="PilE-like"/>
</dbReference>
<keyword evidence="1" id="KW-0472">Membrane</keyword>
<feature type="transmembrane region" description="Helical" evidence="1">
    <location>
        <begin position="12"/>
        <end position="33"/>
    </location>
</feature>
<dbReference type="PROSITE" id="PS00409">
    <property type="entry name" value="PROKAR_NTER_METHYL"/>
    <property type="match status" value="1"/>
</dbReference>
<dbReference type="PANTHER" id="PTHR30093">
    <property type="entry name" value="GENERAL SECRETION PATHWAY PROTEIN G"/>
    <property type="match status" value="1"/>
</dbReference>
<keyword evidence="1" id="KW-0812">Transmembrane</keyword>
<accession>A0ABX2ENR4</accession>
<dbReference type="InterPro" id="IPR045584">
    <property type="entry name" value="Pilin-like"/>
</dbReference>
<sequence length="138" mass="15105">MRTTRRTRGLTLIETMAAVAITGVLATIAVPSYRSAQLRSHRADATYSLQQLQQAQDAHRERHGGYAERLDQLPGWSAGQSRHGHYRIQLQGSPDGLAYTATALAQGAQAADTECTTVTLRVEWAMSFQGPQPGCWHS</sequence>
<evidence type="ECO:0000313" key="2">
    <source>
        <dbReference type="EMBL" id="NRF70207.1"/>
    </source>
</evidence>
<dbReference type="RefSeq" id="WP_173129931.1">
    <property type="nucleotide sequence ID" value="NZ_JABRWJ010000008.1"/>
</dbReference>
<dbReference type="Pfam" id="PF07963">
    <property type="entry name" value="N_methyl"/>
    <property type="match status" value="1"/>
</dbReference>
<keyword evidence="3" id="KW-1185">Reference proteome</keyword>
<dbReference type="Gene3D" id="3.30.700.10">
    <property type="entry name" value="Glycoprotein, Type 4 Pilin"/>
    <property type="match status" value="1"/>
</dbReference>
<dbReference type="InterPro" id="IPR012902">
    <property type="entry name" value="N_methyl_site"/>
</dbReference>
<evidence type="ECO:0000313" key="3">
    <source>
        <dbReference type="Proteomes" id="UP000737171"/>
    </source>
</evidence>
<dbReference type="NCBIfam" id="TIGR02532">
    <property type="entry name" value="IV_pilin_GFxxxE"/>
    <property type="match status" value="1"/>
</dbReference>
<protein>
    <submittedName>
        <fullName evidence="2">Prepilin-type N-terminal cleavage/methylation domain-containing protein</fullName>
    </submittedName>
</protein>
<name>A0ABX2ENR4_9BURK</name>
<dbReference type="EMBL" id="JABRWJ010000008">
    <property type="protein sequence ID" value="NRF70207.1"/>
    <property type="molecule type" value="Genomic_DNA"/>
</dbReference>
<dbReference type="SUPFAM" id="SSF54523">
    <property type="entry name" value="Pili subunits"/>
    <property type="match status" value="1"/>
</dbReference>
<comment type="caution">
    <text evidence="2">The sequence shown here is derived from an EMBL/GenBank/DDBJ whole genome shotgun (WGS) entry which is preliminary data.</text>
</comment>